<keyword evidence="1" id="KW-0812">Transmembrane</keyword>
<proteinExistence type="predicted"/>
<evidence type="ECO:0000313" key="2">
    <source>
        <dbReference type="EMBL" id="GJT94389.1"/>
    </source>
</evidence>
<dbReference type="Proteomes" id="UP001151760">
    <property type="component" value="Unassembled WGS sequence"/>
</dbReference>
<evidence type="ECO:0000313" key="3">
    <source>
        <dbReference type="Proteomes" id="UP001151760"/>
    </source>
</evidence>
<dbReference type="Gene3D" id="3.40.50.720">
    <property type="entry name" value="NAD(P)-binding Rossmann-like Domain"/>
    <property type="match status" value="1"/>
</dbReference>
<feature type="transmembrane region" description="Helical" evidence="1">
    <location>
        <begin position="159"/>
        <end position="180"/>
    </location>
</feature>
<accession>A0ABQ5I2R0</accession>
<feature type="transmembrane region" description="Helical" evidence="1">
    <location>
        <begin position="192"/>
        <end position="211"/>
    </location>
</feature>
<keyword evidence="3" id="KW-1185">Reference proteome</keyword>
<comment type="caution">
    <text evidence="2">The sequence shown here is derived from an EMBL/GenBank/DDBJ whole genome shotgun (WGS) entry which is preliminary data.</text>
</comment>
<protein>
    <submittedName>
        <fullName evidence="2">Uncharacterized protein</fullName>
    </submittedName>
</protein>
<organism evidence="2 3">
    <name type="scientific">Tanacetum coccineum</name>
    <dbReference type="NCBI Taxonomy" id="301880"/>
    <lineage>
        <taxon>Eukaryota</taxon>
        <taxon>Viridiplantae</taxon>
        <taxon>Streptophyta</taxon>
        <taxon>Embryophyta</taxon>
        <taxon>Tracheophyta</taxon>
        <taxon>Spermatophyta</taxon>
        <taxon>Magnoliopsida</taxon>
        <taxon>eudicotyledons</taxon>
        <taxon>Gunneridae</taxon>
        <taxon>Pentapetalae</taxon>
        <taxon>asterids</taxon>
        <taxon>campanulids</taxon>
        <taxon>Asterales</taxon>
        <taxon>Asteraceae</taxon>
        <taxon>Asteroideae</taxon>
        <taxon>Anthemideae</taxon>
        <taxon>Anthemidinae</taxon>
        <taxon>Tanacetum</taxon>
    </lineage>
</organism>
<sequence>MVVRTLNVEKDQFRPTNDDEEILGPKLVSNKKTLECGETNISLPLRHILTHLEQELKQTRPQVHLHNLGRLNFMASNLSRAGQFTVSDTQFATMLLKSFDTEQYIIFPVMSQLYKDDLILFQIERFGAGLERNLPRQPFSTQSTVAARHMSVIRGYSDIIKGCLHISTLLLGAVWMASYLWPLLAVIRGRLFGWRIIRGLAMFLWLAVIAAKTHDLALEMRKWEVQTPVSTDMLGRIFNGFGNRSIRAKAYQGQTCSQSCQQEVRYSQEVKEEDRGDVQRSLQDEVNPDDIELGGWDISSMNLADAIAGAMALDIMRFMSSSICIQKPTV</sequence>
<reference evidence="2" key="1">
    <citation type="journal article" date="2022" name="Int. J. Mol. Sci.">
        <title>Draft Genome of Tanacetum Coccineum: Genomic Comparison of Closely Related Tanacetum-Family Plants.</title>
        <authorList>
            <person name="Yamashiro T."/>
            <person name="Shiraishi A."/>
            <person name="Nakayama K."/>
            <person name="Satake H."/>
        </authorList>
    </citation>
    <scope>NUCLEOTIDE SEQUENCE</scope>
</reference>
<gene>
    <name evidence="2" type="ORF">Tco_1089907</name>
</gene>
<evidence type="ECO:0000256" key="1">
    <source>
        <dbReference type="SAM" id="Phobius"/>
    </source>
</evidence>
<reference evidence="2" key="2">
    <citation type="submission" date="2022-01" db="EMBL/GenBank/DDBJ databases">
        <authorList>
            <person name="Yamashiro T."/>
            <person name="Shiraishi A."/>
            <person name="Satake H."/>
            <person name="Nakayama K."/>
        </authorList>
    </citation>
    <scope>NUCLEOTIDE SEQUENCE</scope>
</reference>
<keyword evidence="1" id="KW-0472">Membrane</keyword>
<keyword evidence="1" id="KW-1133">Transmembrane helix</keyword>
<dbReference type="EMBL" id="BQNB010020291">
    <property type="protein sequence ID" value="GJT94389.1"/>
    <property type="molecule type" value="Genomic_DNA"/>
</dbReference>
<name>A0ABQ5I2R0_9ASTR</name>